<accession>H1A9P4</accession>
<keyword evidence="1" id="KW-0614">Plasmid</keyword>
<organism evidence="1">
    <name type="scientific">Photobacterium damselae subsp. damselae</name>
    <name type="common">Listonella damsela</name>
    <dbReference type="NCBI Taxonomy" id="85581"/>
    <lineage>
        <taxon>Bacteria</taxon>
        <taxon>Pseudomonadati</taxon>
        <taxon>Pseudomonadota</taxon>
        <taxon>Gammaproteobacteria</taxon>
        <taxon>Vibrionales</taxon>
        <taxon>Vibrionaceae</taxon>
        <taxon>Photobacterium</taxon>
    </lineage>
</organism>
<name>H1A9P4_PHODD</name>
<reference evidence="1" key="3">
    <citation type="journal article" date="2009" name="World J. Microbiol. Biotechnol.">
        <title>Transfer of the chromosomally encoded tetracycline resistance gene tet(M) from marine bacteria to Escherichia coli and Enterococcus faecalis.</title>
        <authorList>
            <person name="Neela F.A."/>
            <person name="Nonaka L."/>
            <person name="Suzuki S."/>
            <person name="Rahman M.H."/>
        </authorList>
    </citation>
    <scope>NUCLEOTIDE SEQUENCE</scope>
    <source>
        <strain evidence="1">04Ya311</strain>
        <plasmid evidence="1">pAQU1</plasmid>
    </source>
</reference>
<reference evidence="1" key="1">
    <citation type="journal article" date="2007" name="J. Microbiol.">
        <title>The diversity of multi-drug resistance profiles in tetracycline-resistant Vibrio species isolated from coastal sediments and seawater.</title>
        <authorList>
            <person name="Neela F.A."/>
            <person name="Nonaka L."/>
            <person name="Suzuki S."/>
        </authorList>
    </citation>
    <scope>NUCLEOTIDE SEQUENCE</scope>
    <source>
        <strain evidence="1">04Ya311</strain>
        <plasmid evidence="1">pAQU1</plasmid>
    </source>
</reference>
<dbReference type="AlphaFoldDB" id="H1A9P4"/>
<reference evidence="1" key="2">
    <citation type="journal article" date="2007" name="Microbes Environ.">
        <title>Distribution of tetracycline resistance gene, tet(M) in Gram-positive and Gram-negative bacteria isolated from sediment and seawater at a coastal aquaculture site in Japan.</title>
        <authorList>
            <person name="Nonaka L."/>
            <person name="Ikeno K."/>
            <person name="Suzuki S."/>
        </authorList>
    </citation>
    <scope>NUCLEOTIDE SEQUENCE</scope>
    <source>
        <strain evidence="1">04Ya311</strain>
        <plasmid evidence="1">pAQU1</plasmid>
    </source>
</reference>
<reference evidence="1" key="4">
    <citation type="journal article" date="2012" name="Microbes Environ.">
        <title>Novel conjugative transferable multiple drug resistance plasmid pAQU1 from Photobacterium damselae subsp. damselae isolated from marine aquaculture environment.</title>
        <authorList>
            <person name="Nonaka L."/>
            <person name="Maruyama F."/>
            <person name="Miyamoto M."/>
            <person name="Miyakoshi M."/>
            <person name="Kurokawa K."/>
            <person name="Masuda M."/>
        </authorList>
    </citation>
    <scope>NUCLEOTIDE SEQUENCE</scope>
    <source>
        <strain evidence="1">04Ya311</strain>
        <plasmid evidence="1">pAQU1</plasmid>
    </source>
</reference>
<geneLocation type="plasmid" evidence="1">
    <name>pAQU1</name>
</geneLocation>
<evidence type="ECO:0000313" key="1">
    <source>
        <dbReference type="EMBL" id="BAL43329.1"/>
    </source>
</evidence>
<sequence>MGVYNLAEVNTEPGNEATCPFSPPLGWEGDESAYLELMRQRYKDRNFNQLIIGTVWCSKKWTYITLGRLQNRQLRLLINSGSILATGPSNY</sequence>
<protein>
    <submittedName>
        <fullName evidence="1">Uncharacterized protein</fullName>
    </submittedName>
</protein>
<dbReference type="EMBL" id="AB571865">
    <property type="protein sequence ID" value="BAL43329.1"/>
    <property type="molecule type" value="Genomic_DNA"/>
</dbReference>
<proteinExistence type="predicted"/>